<name>A0A2Z5PHR9_METMI</name>
<sequence length="80" mass="9439">MNTLRLTLITDMDCRTARYMLHKLENIDKIRPEILKRAVELDKSFRRTITLSDVEEKIYEKYGKATNLMVNYAIIAEGME</sequence>
<dbReference type="Pfam" id="PF10802">
    <property type="entry name" value="DUF2540"/>
    <property type="match status" value="1"/>
</dbReference>
<dbReference type="GO" id="GO:0006355">
    <property type="term" value="P:regulation of DNA-templated transcription"/>
    <property type="evidence" value="ECO:0007669"/>
    <property type="project" value="InterPro"/>
</dbReference>
<dbReference type="SUPFAM" id="SSF47598">
    <property type="entry name" value="Ribbon-helix-helix"/>
    <property type="match status" value="1"/>
</dbReference>
<dbReference type="RefSeq" id="WP_011868395.1">
    <property type="nucleotide sequence ID" value="NZ_AP011526.1"/>
</dbReference>
<organism evidence="1 2">
    <name type="scientific">Methanococcus maripaludis KA1</name>
    <dbReference type="NCBI Taxonomy" id="637914"/>
    <lineage>
        <taxon>Archaea</taxon>
        <taxon>Methanobacteriati</taxon>
        <taxon>Methanobacteriota</taxon>
        <taxon>Methanomada group</taxon>
        <taxon>Methanococci</taxon>
        <taxon>Methanococcales</taxon>
        <taxon>Methanococcaceae</taxon>
        <taxon>Methanococcus</taxon>
    </lineage>
</organism>
<dbReference type="KEGG" id="mmak:MMKA1_07980"/>
<evidence type="ECO:0000313" key="2">
    <source>
        <dbReference type="Proteomes" id="UP000264208"/>
    </source>
</evidence>
<accession>A0A2Z5PHR9</accession>
<dbReference type="InterPro" id="IPR024254">
    <property type="entry name" value="MJ0366-like"/>
</dbReference>
<dbReference type="Gene3D" id="3.30.70.3260">
    <property type="entry name" value="Uncharacterised protein PF10802, DUF2540"/>
    <property type="match status" value="1"/>
</dbReference>
<dbReference type="AlphaFoldDB" id="A0A2Z5PHR9"/>
<dbReference type="InterPro" id="IPR010985">
    <property type="entry name" value="Ribbon_hlx_hlx"/>
</dbReference>
<proteinExistence type="predicted"/>
<dbReference type="EMBL" id="AP011526">
    <property type="protein sequence ID" value="BAP60915.1"/>
    <property type="molecule type" value="Genomic_DNA"/>
</dbReference>
<gene>
    <name evidence="1" type="ORF">MMKA1_07980</name>
</gene>
<evidence type="ECO:0000313" key="1">
    <source>
        <dbReference type="EMBL" id="BAP60915.1"/>
    </source>
</evidence>
<dbReference type="GeneID" id="37875277"/>
<reference evidence="1 2" key="1">
    <citation type="submission" date="2009-06" db="EMBL/GenBank/DDBJ databases">
        <title>Molecular Evidence for Microbiologically Influenced Corrosion from genome of Methanogen.</title>
        <authorList>
            <person name="Ito N."/>
            <person name="Tsurumaru H."/>
            <person name="Shimizu A."/>
            <person name="Harada T."/>
            <person name="Hosoyama A."/>
            <person name="Horikawa H."/>
            <person name="Wakai S."/>
            <person name="Sasaki K."/>
            <person name="Nishijima K."/>
            <person name="Ataku H."/>
            <person name="Yamazaki J."/>
            <person name="Mise M."/>
            <person name="Yamazaki S."/>
            <person name="Tanikawa S."/>
            <person name="Harayama S."/>
            <person name="Fujita N."/>
        </authorList>
    </citation>
    <scope>NUCLEOTIDE SEQUENCE [LARGE SCALE GENOMIC DNA]</scope>
    <source>
        <strain evidence="2">KA1 ( NBRC 102054)</strain>
    </source>
</reference>
<dbReference type="Proteomes" id="UP000264208">
    <property type="component" value="Chromosome"/>
</dbReference>
<protein>
    <submittedName>
        <fullName evidence="1">Uncharacterized protein</fullName>
    </submittedName>
</protein>